<evidence type="ECO:0000313" key="2">
    <source>
        <dbReference type="EMBL" id="OZG52793.1"/>
    </source>
</evidence>
<dbReference type="AlphaFoldDB" id="A0A261F145"/>
<keyword evidence="3" id="KW-1185">Reference proteome</keyword>
<dbReference type="InterPro" id="IPR009061">
    <property type="entry name" value="DNA-bd_dom_put_sf"/>
</dbReference>
<feature type="domain" description="Helix-turn-helix" evidence="1">
    <location>
        <begin position="12"/>
        <end position="62"/>
    </location>
</feature>
<dbReference type="EMBL" id="MWWQ01000005">
    <property type="protein sequence ID" value="OZG52793.1"/>
    <property type="molecule type" value="Genomic_DNA"/>
</dbReference>
<name>A0A261F145_9BIFI</name>
<dbReference type="InterPro" id="IPR041657">
    <property type="entry name" value="HTH_17"/>
</dbReference>
<gene>
    <name evidence="2" type="ORF">PSSU_0411</name>
</gene>
<dbReference type="Proteomes" id="UP000216454">
    <property type="component" value="Unassembled WGS sequence"/>
</dbReference>
<sequence length="78" mass="9082">MRRVEKVPADLVDTREAAELTGFSVRTLCKWRCVRTDGPRFWKLGRRVRYSRRELSEWMDSHAVHAVSGGIHVGKESR</sequence>
<comment type="caution">
    <text evidence="2">The sequence shown here is derived from an EMBL/GenBank/DDBJ whole genome shotgun (WGS) entry which is preliminary data.</text>
</comment>
<evidence type="ECO:0000313" key="3">
    <source>
        <dbReference type="Proteomes" id="UP000216454"/>
    </source>
</evidence>
<accession>A0A261F145</accession>
<dbReference type="SUPFAM" id="SSF46955">
    <property type="entry name" value="Putative DNA-binding domain"/>
    <property type="match status" value="1"/>
</dbReference>
<dbReference type="OrthoDB" id="5524782at2"/>
<proteinExistence type="predicted"/>
<evidence type="ECO:0000259" key="1">
    <source>
        <dbReference type="Pfam" id="PF12728"/>
    </source>
</evidence>
<reference evidence="2 3" key="1">
    <citation type="journal article" date="2017" name="BMC Genomics">
        <title>Comparative genomic and phylogenomic analyses of the Bifidobacteriaceae family.</title>
        <authorList>
            <person name="Lugli G.A."/>
            <person name="Milani C."/>
            <person name="Turroni F."/>
            <person name="Duranti S."/>
            <person name="Mancabelli L."/>
            <person name="Mangifesta M."/>
            <person name="Ferrario C."/>
            <person name="Modesto M."/>
            <person name="Mattarelli P."/>
            <person name="Jiri K."/>
            <person name="van Sinderen D."/>
            <person name="Ventura M."/>
        </authorList>
    </citation>
    <scope>NUCLEOTIDE SEQUENCE [LARGE SCALE GENOMIC DNA]</scope>
    <source>
        <strain evidence="2 3">DSM 24744</strain>
    </source>
</reference>
<dbReference type="RefSeq" id="WP_094690736.1">
    <property type="nucleotide sequence ID" value="NZ_MWWQ01000005.1"/>
</dbReference>
<protein>
    <recommendedName>
        <fullName evidence="1">Helix-turn-helix domain-containing protein</fullName>
    </recommendedName>
</protein>
<organism evidence="2 3">
    <name type="scientific">Pseudoscardovia suis</name>
    <dbReference type="NCBI Taxonomy" id="987063"/>
    <lineage>
        <taxon>Bacteria</taxon>
        <taxon>Bacillati</taxon>
        <taxon>Actinomycetota</taxon>
        <taxon>Actinomycetes</taxon>
        <taxon>Bifidobacteriales</taxon>
        <taxon>Bifidobacteriaceae</taxon>
        <taxon>Pseudoscardovia</taxon>
    </lineage>
</organism>
<dbReference type="Pfam" id="PF12728">
    <property type="entry name" value="HTH_17"/>
    <property type="match status" value="1"/>
</dbReference>